<dbReference type="Proteomes" id="UP000271162">
    <property type="component" value="Unassembled WGS sequence"/>
</dbReference>
<name>A0A0N4Y2Y0_NIPBR</name>
<proteinExistence type="predicted"/>
<dbReference type="EMBL" id="UYSL01020256">
    <property type="protein sequence ID" value="VDL73705.1"/>
    <property type="molecule type" value="Genomic_DNA"/>
</dbReference>
<organism evidence="3">
    <name type="scientific">Nippostrongylus brasiliensis</name>
    <name type="common">Rat hookworm</name>
    <dbReference type="NCBI Taxonomy" id="27835"/>
    <lineage>
        <taxon>Eukaryota</taxon>
        <taxon>Metazoa</taxon>
        <taxon>Ecdysozoa</taxon>
        <taxon>Nematoda</taxon>
        <taxon>Chromadorea</taxon>
        <taxon>Rhabditida</taxon>
        <taxon>Rhabditina</taxon>
        <taxon>Rhabditomorpha</taxon>
        <taxon>Strongyloidea</taxon>
        <taxon>Heligmosomidae</taxon>
        <taxon>Nippostrongylus</taxon>
    </lineage>
</organism>
<reference evidence="1 2" key="2">
    <citation type="submission" date="2018-11" db="EMBL/GenBank/DDBJ databases">
        <authorList>
            <consortium name="Pathogen Informatics"/>
        </authorList>
    </citation>
    <scope>NUCLEOTIDE SEQUENCE [LARGE SCALE GENOMIC DNA]</scope>
</reference>
<protein>
    <submittedName>
        <fullName evidence="1 3">Uncharacterized protein</fullName>
    </submittedName>
</protein>
<accession>A0A0N4Y2Y0</accession>
<evidence type="ECO:0000313" key="3">
    <source>
        <dbReference type="WBParaSite" id="NBR_0001011501-mRNA-1"/>
    </source>
</evidence>
<dbReference type="WBParaSite" id="NBR_0001011501-mRNA-1">
    <property type="protein sequence ID" value="NBR_0001011501-mRNA-1"/>
    <property type="gene ID" value="NBR_0001011501"/>
</dbReference>
<dbReference type="AlphaFoldDB" id="A0A0N4Y2Y0"/>
<evidence type="ECO:0000313" key="2">
    <source>
        <dbReference type="Proteomes" id="UP000271162"/>
    </source>
</evidence>
<reference evidence="3" key="1">
    <citation type="submission" date="2017-02" db="UniProtKB">
        <authorList>
            <consortium name="WormBaseParasite"/>
        </authorList>
    </citation>
    <scope>IDENTIFICATION</scope>
</reference>
<gene>
    <name evidence="1" type="ORF">NBR_LOCUS10116</name>
</gene>
<keyword evidence="2" id="KW-1185">Reference proteome</keyword>
<dbReference type="SUPFAM" id="SSF57414">
    <property type="entry name" value="Hairpin loop containing domain-like"/>
    <property type="match status" value="1"/>
</dbReference>
<evidence type="ECO:0000313" key="1">
    <source>
        <dbReference type="EMBL" id="VDL73705.1"/>
    </source>
</evidence>
<sequence>MTTAIGRRRASERNHDVVYQYARKDENSIEITDPYSQPVLRDEFGRAPLAAVKRDPIPRKTTSKVNRGLGQHHQVIAGIPDTSEFESDAISINISFKNVVPRKRSSISLIHCKSHCLHSQTGVYTCRSFVYDNINQVFGLHDEQPVNNHHSIFDDCIYHYNNFYFHFPFYLYFFLHIPTHNHIYNIIVHNH</sequence>